<sequence>MSSSGPSILSRRSLTESSCASRLSRAIFTSSTTWPFCTAVMLSPTMALKRNSDVATSSGSAAVTLVVAGPSPRISRLRGTTPFRSTCAAESLGTSSPSRSCTSP</sequence>
<accession>A0A4V1C7B0</accession>
<evidence type="ECO:0000313" key="1">
    <source>
        <dbReference type="EMBL" id="QBZ62758.1"/>
    </source>
</evidence>
<evidence type="ECO:0000313" key="2">
    <source>
        <dbReference type="Proteomes" id="UP000294847"/>
    </source>
</evidence>
<dbReference type="Proteomes" id="UP000294847">
    <property type="component" value="Chromosome 5"/>
</dbReference>
<proteinExistence type="predicted"/>
<dbReference type="EMBL" id="CP034208">
    <property type="protein sequence ID" value="QBZ62758.1"/>
    <property type="molecule type" value="Genomic_DNA"/>
</dbReference>
<name>A0A4V1C7B0_PYROR</name>
<gene>
    <name evidence="1" type="ORF">PoMZ_11645</name>
</gene>
<reference evidence="1 2" key="1">
    <citation type="journal article" date="2019" name="Mol. Biol. Evol.">
        <title>Blast fungal genomes show frequent chromosomal changes, gene gains and losses, and effector gene turnover.</title>
        <authorList>
            <person name="Gomez Luciano L.B."/>
            <person name="Jason Tsai I."/>
            <person name="Chuma I."/>
            <person name="Tosa Y."/>
            <person name="Chen Y.H."/>
            <person name="Li J.Y."/>
            <person name="Li M.Y."/>
            <person name="Jade Lu M.Y."/>
            <person name="Nakayashiki H."/>
            <person name="Li W.H."/>
        </authorList>
    </citation>
    <scope>NUCLEOTIDE SEQUENCE [LARGE SCALE GENOMIC DNA]</scope>
    <source>
        <strain evidence="1">MZ5-1-6</strain>
    </source>
</reference>
<organism evidence="1 2">
    <name type="scientific">Pyricularia oryzae</name>
    <name type="common">Rice blast fungus</name>
    <name type="synonym">Magnaporthe oryzae</name>
    <dbReference type="NCBI Taxonomy" id="318829"/>
    <lineage>
        <taxon>Eukaryota</taxon>
        <taxon>Fungi</taxon>
        <taxon>Dikarya</taxon>
        <taxon>Ascomycota</taxon>
        <taxon>Pezizomycotina</taxon>
        <taxon>Sordariomycetes</taxon>
        <taxon>Sordariomycetidae</taxon>
        <taxon>Magnaporthales</taxon>
        <taxon>Pyriculariaceae</taxon>
        <taxon>Pyricularia</taxon>
    </lineage>
</organism>
<protein>
    <submittedName>
        <fullName evidence="1">Uncharacterized protein</fullName>
    </submittedName>
</protein>
<dbReference type="AlphaFoldDB" id="A0A4V1C7B0"/>